<evidence type="ECO:0000259" key="1">
    <source>
        <dbReference type="PROSITE" id="PS50173"/>
    </source>
</evidence>
<dbReference type="GO" id="GO:0006281">
    <property type="term" value="P:DNA repair"/>
    <property type="evidence" value="ECO:0007669"/>
    <property type="project" value="InterPro"/>
</dbReference>
<dbReference type="Gene3D" id="3.30.1490.100">
    <property type="entry name" value="DNA polymerase, Y-family, little finger domain"/>
    <property type="match status" value="1"/>
</dbReference>
<dbReference type="InterPro" id="IPR050116">
    <property type="entry name" value="DNA_polymerase-Y"/>
</dbReference>
<dbReference type="PROSITE" id="PS50173">
    <property type="entry name" value="UMUC"/>
    <property type="match status" value="1"/>
</dbReference>
<reference evidence="2" key="1">
    <citation type="submission" date="2019-08" db="EMBL/GenBank/DDBJ databases">
        <authorList>
            <person name="Kucharzyk K."/>
            <person name="Murdoch R.W."/>
            <person name="Higgins S."/>
            <person name="Loffler F."/>
        </authorList>
    </citation>
    <scope>NUCLEOTIDE SEQUENCE</scope>
</reference>
<organism evidence="2">
    <name type="scientific">bioreactor metagenome</name>
    <dbReference type="NCBI Taxonomy" id="1076179"/>
    <lineage>
        <taxon>unclassified sequences</taxon>
        <taxon>metagenomes</taxon>
        <taxon>ecological metagenomes</taxon>
    </lineage>
</organism>
<dbReference type="GO" id="GO:0005829">
    <property type="term" value="C:cytosol"/>
    <property type="evidence" value="ECO:0007669"/>
    <property type="project" value="TreeGrafter"/>
</dbReference>
<comment type="caution">
    <text evidence="2">The sequence shown here is derived from an EMBL/GenBank/DDBJ whole genome shotgun (WGS) entry which is preliminary data.</text>
</comment>
<name>A0A644Y814_9ZZZZ</name>
<feature type="domain" description="UmuC" evidence="1">
    <location>
        <begin position="1"/>
        <end position="169"/>
    </location>
</feature>
<dbReference type="GO" id="GO:0003887">
    <property type="term" value="F:DNA-directed DNA polymerase activity"/>
    <property type="evidence" value="ECO:0007669"/>
    <property type="project" value="UniProtKB-EC"/>
</dbReference>
<dbReference type="InterPro" id="IPR043502">
    <property type="entry name" value="DNA/RNA_pol_sf"/>
</dbReference>
<dbReference type="AlphaFoldDB" id="A0A644Y814"/>
<dbReference type="Gene3D" id="1.10.150.20">
    <property type="entry name" value="5' to 3' exonuclease, C-terminal subdomain"/>
    <property type="match status" value="1"/>
</dbReference>
<accession>A0A644Y814</accession>
<protein>
    <submittedName>
        <fullName evidence="2">DNA polymerase IV</fullName>
        <ecNumber evidence="2">2.7.7.7</ecNumber>
    </submittedName>
</protein>
<dbReference type="EC" id="2.7.7.7" evidence="2"/>
<dbReference type="InterPro" id="IPR036775">
    <property type="entry name" value="DNA_pol_Y-fam_lit_finger_sf"/>
</dbReference>
<evidence type="ECO:0000313" key="2">
    <source>
        <dbReference type="EMBL" id="MPM22703.1"/>
    </source>
</evidence>
<keyword evidence="2" id="KW-0548">Nucleotidyltransferase</keyword>
<dbReference type="CDD" id="cd03586">
    <property type="entry name" value="PolY_Pol_IV_kappa"/>
    <property type="match status" value="1"/>
</dbReference>
<sequence length="407" mass="44795">MLYDPTLRGRPVAVTGDEEARHGIVLAKNDIAKGFGIHTGQVLWEARQRCPELVCVPAHYDRYLRFSALAREIYVSYTDQVEAFGLDECWLDVTGSTHIFGSGPTIADDLRGRIRRELGLTVSVGVSFNKVFAKLGSDMKKPDATTVITPDNFRETAWRLPVSDLLYVGPATTRKLGQFGIDTIGTLAQADVDFLYRLLGKNGIMLHRFANGQDHSGVRQYYAVPPMKSVGNSTTAPRDLVSEDDVKIVLLALCESVGARLREQGCTCATVSVGIRDSQLVHCDRQVKLARPTSSTLDIWKAVCGLLRAHHTSGVPIRSLSVKASGLAPAEELAQLSLFPEEQKAQRRAAIDHVVDQVRRKYGYYSIRRAITLLEPALDLDAKGEHIIHPTALLRGDGWLKGVSLLL</sequence>
<dbReference type="Gene3D" id="3.30.70.270">
    <property type="match status" value="1"/>
</dbReference>
<dbReference type="SUPFAM" id="SSF56672">
    <property type="entry name" value="DNA/RNA polymerases"/>
    <property type="match status" value="1"/>
</dbReference>
<dbReference type="InterPro" id="IPR043128">
    <property type="entry name" value="Rev_trsase/Diguanyl_cyclase"/>
</dbReference>
<proteinExistence type="predicted"/>
<dbReference type="PANTHER" id="PTHR11076:SF35">
    <property type="entry name" value="DNA REPAIR PROTEIN HOMOLOG YOBH"/>
    <property type="match status" value="1"/>
</dbReference>
<dbReference type="InterPro" id="IPR022880">
    <property type="entry name" value="DNApol_IV"/>
</dbReference>
<dbReference type="Pfam" id="PF11799">
    <property type="entry name" value="IMS_C"/>
    <property type="match status" value="1"/>
</dbReference>
<dbReference type="EMBL" id="VSSQ01003867">
    <property type="protein sequence ID" value="MPM22703.1"/>
    <property type="molecule type" value="Genomic_DNA"/>
</dbReference>
<dbReference type="SUPFAM" id="SSF100879">
    <property type="entry name" value="Lesion bypass DNA polymerase (Y-family), little finger domain"/>
    <property type="match status" value="1"/>
</dbReference>
<dbReference type="Pfam" id="PF00817">
    <property type="entry name" value="IMS"/>
    <property type="match status" value="1"/>
</dbReference>
<dbReference type="GO" id="GO:0009432">
    <property type="term" value="P:SOS response"/>
    <property type="evidence" value="ECO:0007669"/>
    <property type="project" value="TreeGrafter"/>
</dbReference>
<dbReference type="GO" id="GO:0042276">
    <property type="term" value="P:error-prone translesion synthesis"/>
    <property type="evidence" value="ECO:0007669"/>
    <property type="project" value="TreeGrafter"/>
</dbReference>
<gene>
    <name evidence="2" type="primary">dinB_22</name>
    <name evidence="2" type="ORF">SDC9_69161</name>
</gene>
<dbReference type="InterPro" id="IPR001126">
    <property type="entry name" value="UmuC"/>
</dbReference>
<dbReference type="InterPro" id="IPR017961">
    <property type="entry name" value="DNA_pol_Y-fam_little_finger"/>
</dbReference>
<keyword evidence="2" id="KW-0808">Transferase</keyword>
<dbReference type="PANTHER" id="PTHR11076">
    <property type="entry name" value="DNA REPAIR POLYMERASE UMUC / TRANSFERASE FAMILY MEMBER"/>
    <property type="match status" value="1"/>
</dbReference>
<dbReference type="GO" id="GO:0003684">
    <property type="term" value="F:damaged DNA binding"/>
    <property type="evidence" value="ECO:0007669"/>
    <property type="project" value="InterPro"/>
</dbReference>
<dbReference type="Gene3D" id="3.40.1170.60">
    <property type="match status" value="1"/>
</dbReference>